<sequence>MVWINHPTGTALRRHQERSGYGRELGDVGIVEFAYRKLVRYVDADAPIEEVLG</sequence>
<evidence type="ECO:0000313" key="1">
    <source>
        <dbReference type="EMBL" id="WTS11090.1"/>
    </source>
</evidence>
<dbReference type="EMBL" id="CP108195">
    <property type="protein sequence ID" value="WTS11090.1"/>
    <property type="molecule type" value="Genomic_DNA"/>
</dbReference>
<dbReference type="AlphaFoldDB" id="A0AAU1U2E2"/>
<gene>
    <name evidence="1" type="ORF">OHU69_08430</name>
</gene>
<name>A0AAU1U2E2_9ACTN</name>
<accession>A0AAU1U2E2</accession>
<protein>
    <submittedName>
        <fullName evidence="1">Uncharacterized protein</fullName>
    </submittedName>
</protein>
<organism evidence="1">
    <name type="scientific">Streptomyces sp. NBC_00119</name>
    <dbReference type="NCBI Taxonomy" id="2975659"/>
    <lineage>
        <taxon>Bacteria</taxon>
        <taxon>Bacillati</taxon>
        <taxon>Actinomycetota</taxon>
        <taxon>Actinomycetes</taxon>
        <taxon>Kitasatosporales</taxon>
        <taxon>Streptomycetaceae</taxon>
        <taxon>Streptomyces</taxon>
    </lineage>
</organism>
<proteinExistence type="predicted"/>
<reference evidence="1" key="1">
    <citation type="submission" date="2022-10" db="EMBL/GenBank/DDBJ databases">
        <title>The complete genomes of actinobacterial strains from the NBC collection.</title>
        <authorList>
            <person name="Joergensen T.S."/>
            <person name="Alvarez Arevalo M."/>
            <person name="Sterndorff E.B."/>
            <person name="Faurdal D."/>
            <person name="Vuksanovic O."/>
            <person name="Mourched A.-S."/>
            <person name="Charusanti P."/>
            <person name="Shaw S."/>
            <person name="Blin K."/>
            <person name="Weber T."/>
        </authorList>
    </citation>
    <scope>NUCLEOTIDE SEQUENCE</scope>
    <source>
        <strain evidence="1">NBC_00119</strain>
    </source>
</reference>